<feature type="region of interest" description="Disordered" evidence="1">
    <location>
        <begin position="1"/>
        <end position="126"/>
    </location>
</feature>
<accession>A0A3D8REB9</accession>
<dbReference type="AlphaFoldDB" id="A0A3D8REB9"/>
<reference evidence="2 3" key="1">
    <citation type="journal article" date="2018" name="IMA Fungus">
        <title>IMA Genome-F 9: Draft genome sequence of Annulohypoxylon stygium, Aspergillus mulundensis, Berkeleyomyces basicola (syn. Thielaviopsis basicola), Ceratocystis smalleyi, two Cercospora beticola strains, Coleophoma cylindrospora, Fusarium fracticaudum, Phialophora cf. hyalina, and Morchella septimelata.</title>
        <authorList>
            <person name="Wingfield B.D."/>
            <person name="Bills G.F."/>
            <person name="Dong Y."/>
            <person name="Huang W."/>
            <person name="Nel W.J."/>
            <person name="Swalarsk-Parry B.S."/>
            <person name="Vaghefi N."/>
            <person name="Wilken P.M."/>
            <person name="An Z."/>
            <person name="de Beer Z.W."/>
            <person name="De Vos L."/>
            <person name="Chen L."/>
            <person name="Duong T.A."/>
            <person name="Gao Y."/>
            <person name="Hammerbacher A."/>
            <person name="Kikkert J.R."/>
            <person name="Li Y."/>
            <person name="Li H."/>
            <person name="Li K."/>
            <person name="Li Q."/>
            <person name="Liu X."/>
            <person name="Ma X."/>
            <person name="Naidoo K."/>
            <person name="Pethybridge S.J."/>
            <person name="Sun J."/>
            <person name="Steenkamp E.T."/>
            <person name="van der Nest M.A."/>
            <person name="van Wyk S."/>
            <person name="Wingfield M.J."/>
            <person name="Xiong C."/>
            <person name="Yue Q."/>
            <person name="Zhang X."/>
        </authorList>
    </citation>
    <scope>NUCLEOTIDE SEQUENCE [LARGE SCALE GENOMIC DNA]</scope>
    <source>
        <strain evidence="2 3">DSM 5745</strain>
    </source>
</reference>
<dbReference type="RefSeq" id="XP_026601633.1">
    <property type="nucleotide sequence ID" value="XM_026749601.1"/>
</dbReference>
<dbReference type="GeneID" id="38117955"/>
<gene>
    <name evidence="2" type="ORF">DSM5745_07585</name>
</gene>
<evidence type="ECO:0000313" key="2">
    <source>
        <dbReference type="EMBL" id="RDW72413.1"/>
    </source>
</evidence>
<feature type="compositionally biased region" description="Low complexity" evidence="1">
    <location>
        <begin position="28"/>
        <end position="118"/>
    </location>
</feature>
<proteinExistence type="predicted"/>
<protein>
    <submittedName>
        <fullName evidence="2">Uncharacterized protein</fullName>
    </submittedName>
</protein>
<keyword evidence="3" id="KW-1185">Reference proteome</keyword>
<sequence>MAPGFGGSTSVYGFDTQAEASLPESNFSSSQSDSDSSQDSQSSSQSDSDSSQDSQSSSQSDSDSSHDSQSSSQSDSDSSQDSQSSSQSDSDSSQDSQSPSASSASESSQDEQSSPTSSGYFSIDQDPEHTLARQQSYSDLQRMVDESIGATEPLATAAADAEAKLRKAVADVKDCRLPFFEAQFIVEKLDTLEKVTKERDHAHQLALIGDYVASIWNAVWPVIKHKVKDSSVENVCLYWKELKAEEENGDPSDRSMEQTLEESLSFILENGGPALELDTVKRAIELYAERNTMFHGERAVDASGPDTAEMEELWSLEERQVLKRIIDLKPDAAKWCSTVHRRVRQAEGGPGAGFRQAGRKMVKKAIEVARMLAAKVTVR</sequence>
<evidence type="ECO:0000256" key="1">
    <source>
        <dbReference type="SAM" id="MobiDB-lite"/>
    </source>
</evidence>
<dbReference type="Proteomes" id="UP000256690">
    <property type="component" value="Unassembled WGS sequence"/>
</dbReference>
<name>A0A3D8REB9_9EURO</name>
<dbReference type="EMBL" id="PVWQ01000009">
    <property type="protein sequence ID" value="RDW72413.1"/>
    <property type="molecule type" value="Genomic_DNA"/>
</dbReference>
<organism evidence="2 3">
    <name type="scientific">Aspergillus mulundensis</name>
    <dbReference type="NCBI Taxonomy" id="1810919"/>
    <lineage>
        <taxon>Eukaryota</taxon>
        <taxon>Fungi</taxon>
        <taxon>Dikarya</taxon>
        <taxon>Ascomycota</taxon>
        <taxon>Pezizomycotina</taxon>
        <taxon>Eurotiomycetes</taxon>
        <taxon>Eurotiomycetidae</taxon>
        <taxon>Eurotiales</taxon>
        <taxon>Aspergillaceae</taxon>
        <taxon>Aspergillus</taxon>
        <taxon>Aspergillus subgen. Nidulantes</taxon>
    </lineage>
</organism>
<comment type="caution">
    <text evidence="2">The sequence shown here is derived from an EMBL/GenBank/DDBJ whole genome shotgun (WGS) entry which is preliminary data.</text>
</comment>
<evidence type="ECO:0000313" key="3">
    <source>
        <dbReference type="Proteomes" id="UP000256690"/>
    </source>
</evidence>